<name>A0A317YV98_STAPS</name>
<dbReference type="PANTHER" id="PTHR46558">
    <property type="entry name" value="TRACRIPTIONAL REGULATORY PROTEIN-RELATED-RELATED"/>
    <property type="match status" value="1"/>
</dbReference>
<dbReference type="SMART" id="SM00530">
    <property type="entry name" value="HTH_XRE"/>
    <property type="match status" value="1"/>
</dbReference>
<dbReference type="AlphaFoldDB" id="A0A317YV98"/>
<dbReference type="GO" id="GO:0003677">
    <property type="term" value="F:DNA binding"/>
    <property type="evidence" value="ECO:0007669"/>
    <property type="project" value="UniProtKB-KW"/>
</dbReference>
<dbReference type="PANTHER" id="PTHR46558:SF4">
    <property type="entry name" value="DNA-BIDING PHAGE PROTEIN"/>
    <property type="match status" value="1"/>
</dbReference>
<evidence type="ECO:0000259" key="2">
    <source>
        <dbReference type="PROSITE" id="PS50943"/>
    </source>
</evidence>
<dbReference type="EMBL" id="QEIT01000020">
    <property type="protein sequence ID" value="PWZ75950.1"/>
    <property type="molecule type" value="Genomic_DNA"/>
</dbReference>
<sequence length="84" mass="9939">MALKKQIEKNYRLKNLRDKQGYSQKDMGEFLGISHVTYSSKELGKMLFTHKEMLIIAKLFNTTLDDLFWEEFKEGVQNGKQHQI</sequence>
<dbReference type="InterPro" id="IPR010982">
    <property type="entry name" value="Lambda_DNA-bd_dom_sf"/>
</dbReference>
<reference evidence="6" key="3">
    <citation type="journal article" date="2018" name="Vet. Microbiol.">
        <title>Molecular epidemiology of methicillin-resistant staphylococci amongst veterinary personnel, personnel-owned pets, patients and the hospital environment of two companion animal veterinary hospitals.</title>
        <authorList>
            <person name="Worthing K.A."/>
            <person name="Brown J."/>
            <person name="Gerber L."/>
            <person name="Abraham S."/>
            <person name="Trott D."/>
            <person name="Norris J.M."/>
        </authorList>
    </citation>
    <scope>NUCLEOTIDE SEQUENCE [LARGE SCALE GENOMIC DNA]</scope>
    <source>
        <strain evidence="6">ST496-2</strain>
    </source>
</reference>
<evidence type="ECO:0000313" key="5">
    <source>
        <dbReference type="Proteomes" id="UP000246800"/>
    </source>
</evidence>
<dbReference type="CDD" id="cd00093">
    <property type="entry name" value="HTH_XRE"/>
    <property type="match status" value="1"/>
</dbReference>
<dbReference type="EMBL" id="QQPC01000072">
    <property type="protein sequence ID" value="REA80628.1"/>
    <property type="molecule type" value="Genomic_DNA"/>
</dbReference>
<comment type="caution">
    <text evidence="4">The sequence shown here is derived from an EMBL/GenBank/DDBJ whole genome shotgun (WGS) entry which is preliminary data.</text>
</comment>
<dbReference type="Gene3D" id="1.10.260.40">
    <property type="entry name" value="lambda repressor-like DNA-binding domains"/>
    <property type="match status" value="1"/>
</dbReference>
<reference evidence="4" key="2">
    <citation type="journal article" date="2018" name="Vet. Microbiol.">
        <title>Methicillin-resistant staphylococci amongst veterinary personnel, personnel-owned pets, patients and the hospital environment of two small animal veterinary hospitals.</title>
        <authorList>
            <person name="Worthing K.A."/>
            <person name="Brown J."/>
            <person name="Gerber L."/>
            <person name="Abraham S."/>
            <person name="Trott D."/>
            <person name="Norris J.M."/>
        </authorList>
    </citation>
    <scope>NUCLEOTIDE SEQUENCE</scope>
    <source>
        <strain evidence="4">ST496-2</strain>
    </source>
</reference>
<dbReference type="OrthoDB" id="9778346at2"/>
<evidence type="ECO:0000256" key="1">
    <source>
        <dbReference type="ARBA" id="ARBA00023125"/>
    </source>
</evidence>
<dbReference type="Pfam" id="PF01381">
    <property type="entry name" value="HTH_3"/>
    <property type="match status" value="1"/>
</dbReference>
<keyword evidence="1" id="KW-0238">DNA-binding</keyword>
<reference evidence="3 5" key="1">
    <citation type="journal article" date="2018" name="Vet. Microbiol.">
        <title>Clonal diversity and geographic distribution of methicillin-resistant Staphylococcus pseudintermedius from Australian animals: Discovery of novel sequence types.</title>
        <authorList>
            <person name="Worthing K.A."/>
            <person name="Abraham S."/>
            <person name="Coombs G.W."/>
            <person name="Pang S."/>
            <person name="Saputra S."/>
            <person name="Jordan D."/>
            <person name="Trott D.J."/>
            <person name="Norris J.M."/>
        </authorList>
    </citation>
    <scope>NUCLEOTIDE SEQUENCE [LARGE SCALE GENOMIC DNA]</scope>
    <source>
        <strain evidence="3 5">ST525 1</strain>
    </source>
</reference>
<evidence type="ECO:0000313" key="6">
    <source>
        <dbReference type="Proteomes" id="UP000256409"/>
    </source>
</evidence>
<dbReference type="PROSITE" id="PS50943">
    <property type="entry name" value="HTH_CROC1"/>
    <property type="match status" value="1"/>
</dbReference>
<proteinExistence type="predicted"/>
<accession>A0A317YV98</accession>
<organism evidence="4 6">
    <name type="scientific">Staphylococcus pseudintermedius</name>
    <dbReference type="NCBI Taxonomy" id="283734"/>
    <lineage>
        <taxon>Bacteria</taxon>
        <taxon>Bacillati</taxon>
        <taxon>Bacillota</taxon>
        <taxon>Bacilli</taxon>
        <taxon>Bacillales</taxon>
        <taxon>Staphylococcaceae</taxon>
        <taxon>Staphylococcus</taxon>
        <taxon>Staphylococcus intermedius group</taxon>
    </lineage>
</organism>
<evidence type="ECO:0000313" key="3">
    <source>
        <dbReference type="EMBL" id="PWZ75950.1"/>
    </source>
</evidence>
<dbReference type="Proteomes" id="UP000246800">
    <property type="component" value="Unassembled WGS sequence"/>
</dbReference>
<evidence type="ECO:0000313" key="4">
    <source>
        <dbReference type="EMBL" id="REA80628.1"/>
    </source>
</evidence>
<dbReference type="InterPro" id="IPR001387">
    <property type="entry name" value="Cro/C1-type_HTH"/>
</dbReference>
<dbReference type="Proteomes" id="UP000256409">
    <property type="component" value="Unassembled WGS sequence"/>
</dbReference>
<gene>
    <name evidence="3" type="ORF">DD902_04095</name>
    <name evidence="4" type="ORF">DV961_10415</name>
</gene>
<dbReference type="RefSeq" id="WP_110168623.1">
    <property type="nucleotide sequence ID" value="NZ_BAAFHQ010000006.1"/>
</dbReference>
<dbReference type="SUPFAM" id="SSF47413">
    <property type="entry name" value="lambda repressor-like DNA-binding domains"/>
    <property type="match status" value="1"/>
</dbReference>
<feature type="domain" description="HTH cro/C1-type" evidence="2">
    <location>
        <begin position="13"/>
        <end position="67"/>
    </location>
</feature>
<protein>
    <submittedName>
        <fullName evidence="4">XRE family transcriptional regulator</fullName>
    </submittedName>
</protein>